<protein>
    <submittedName>
        <fullName evidence="1">Cytochrome P450</fullName>
    </submittedName>
</protein>
<keyword evidence="2" id="KW-1185">Reference proteome</keyword>
<name>A0ACB8BCL2_9AGAM</name>
<comment type="caution">
    <text evidence="1">The sequence shown here is derived from an EMBL/GenBank/DDBJ whole genome shotgun (WGS) entry which is preliminary data.</text>
</comment>
<proteinExistence type="predicted"/>
<evidence type="ECO:0000313" key="2">
    <source>
        <dbReference type="Proteomes" id="UP000790709"/>
    </source>
</evidence>
<organism evidence="1 2">
    <name type="scientific">Leucogyrophana mollusca</name>
    <dbReference type="NCBI Taxonomy" id="85980"/>
    <lineage>
        <taxon>Eukaryota</taxon>
        <taxon>Fungi</taxon>
        <taxon>Dikarya</taxon>
        <taxon>Basidiomycota</taxon>
        <taxon>Agaricomycotina</taxon>
        <taxon>Agaricomycetes</taxon>
        <taxon>Agaricomycetidae</taxon>
        <taxon>Boletales</taxon>
        <taxon>Boletales incertae sedis</taxon>
        <taxon>Leucogyrophana</taxon>
    </lineage>
</organism>
<dbReference type="Proteomes" id="UP000790709">
    <property type="component" value="Unassembled WGS sequence"/>
</dbReference>
<evidence type="ECO:0000313" key="1">
    <source>
        <dbReference type="EMBL" id="KAH7922532.1"/>
    </source>
</evidence>
<sequence length="507" mass="57235">MTYTSALLCCIAVACIGYWVCARSTLRRNHLPLPPGPPGHWLFGNTLPKSYAHRQFAEWTSEYGPVFSLRQGSRIYVIIGRYQAAMDIMEKEGGVLVDRPLNIAAGETYSGGMRMLLVRAGETFKKLRRALHAQLQSKMAETYEPIQTRSAIDVILDILDDPKQHQMHVKRYSASVIMSITYGKTTPTTYADPEVIKIGSYQRRLGTMLRPGSYLVDTFPILRFVPGYLSQLKRWHQEELAFYKGQVDVVREHMASDKARPSFARYLLEKQIDYELNDNELAYLAGSMFAAGSDTTASAITIMIMAAACFPETQIKVQEELDLVVGRDRAPTFGDQELLPQVQAFMLESFRWRPVSIGGFAHRATSDLTWNGYIIPSGATVIGNHWAIANDPDVYPNPERFDPQRWLDNDGKIRDDIKFFTYGFGRRTCPGKHVANRSVFINTALILWAFRITEDPSQPIDTMAFSDTANMHAAPFSVQFEPRLPVERIRDILEASVALGSSDTDFF</sequence>
<reference evidence="1" key="1">
    <citation type="journal article" date="2021" name="New Phytol.">
        <title>Evolutionary innovations through gain and loss of genes in the ectomycorrhizal Boletales.</title>
        <authorList>
            <person name="Wu G."/>
            <person name="Miyauchi S."/>
            <person name="Morin E."/>
            <person name="Kuo A."/>
            <person name="Drula E."/>
            <person name="Varga T."/>
            <person name="Kohler A."/>
            <person name="Feng B."/>
            <person name="Cao Y."/>
            <person name="Lipzen A."/>
            <person name="Daum C."/>
            <person name="Hundley H."/>
            <person name="Pangilinan J."/>
            <person name="Johnson J."/>
            <person name="Barry K."/>
            <person name="LaButti K."/>
            <person name="Ng V."/>
            <person name="Ahrendt S."/>
            <person name="Min B."/>
            <person name="Choi I.G."/>
            <person name="Park H."/>
            <person name="Plett J.M."/>
            <person name="Magnuson J."/>
            <person name="Spatafora J.W."/>
            <person name="Nagy L.G."/>
            <person name="Henrissat B."/>
            <person name="Grigoriev I.V."/>
            <person name="Yang Z.L."/>
            <person name="Xu J."/>
            <person name="Martin F.M."/>
        </authorList>
    </citation>
    <scope>NUCLEOTIDE SEQUENCE</scope>
    <source>
        <strain evidence="1">KUC20120723A-06</strain>
    </source>
</reference>
<gene>
    <name evidence="1" type="ORF">BV22DRAFT_650291</name>
</gene>
<dbReference type="EMBL" id="MU266481">
    <property type="protein sequence ID" value="KAH7922532.1"/>
    <property type="molecule type" value="Genomic_DNA"/>
</dbReference>
<accession>A0ACB8BCL2</accession>